<evidence type="ECO:0000313" key="1">
    <source>
        <dbReference type="EMBL" id="SFT33946.1"/>
    </source>
</evidence>
<evidence type="ECO:0008006" key="3">
    <source>
        <dbReference type="Google" id="ProtNLM"/>
    </source>
</evidence>
<evidence type="ECO:0000313" key="2">
    <source>
        <dbReference type="Proteomes" id="UP000199546"/>
    </source>
</evidence>
<keyword evidence="2" id="KW-1185">Reference proteome</keyword>
<dbReference type="Proteomes" id="UP000199546">
    <property type="component" value="Unassembled WGS sequence"/>
</dbReference>
<dbReference type="RefSeq" id="WP_093577585.1">
    <property type="nucleotide sequence ID" value="NZ_FPBA01000001.1"/>
</dbReference>
<organism evidence="1 2">
    <name type="scientific">Geodermatophilus amargosae</name>
    <dbReference type="NCBI Taxonomy" id="1296565"/>
    <lineage>
        <taxon>Bacteria</taxon>
        <taxon>Bacillati</taxon>
        <taxon>Actinomycetota</taxon>
        <taxon>Actinomycetes</taxon>
        <taxon>Geodermatophilales</taxon>
        <taxon>Geodermatophilaceae</taxon>
        <taxon>Geodermatophilus</taxon>
    </lineage>
</organism>
<dbReference type="AlphaFoldDB" id="A0A1I6X719"/>
<protein>
    <recommendedName>
        <fullName evidence="3">Rhamnosyl transferase</fullName>
    </recommendedName>
</protein>
<dbReference type="EMBL" id="FPBA01000001">
    <property type="protein sequence ID" value="SFT33946.1"/>
    <property type="molecule type" value="Genomic_DNA"/>
</dbReference>
<gene>
    <name evidence="1" type="ORF">SAMN05660657_00199</name>
</gene>
<accession>A0A1I6X719</accession>
<sequence>MRILLTATVTPQVTWDLHIQDPEVRRRQYVESLRRWVPTAAAYGATLVLVENSGEDLERLAHDAVGEVPRHVRFLPAPAPSSDDVERGKGAAEAAMLDLFSGSSADDDDAVWYKVTGRLFVRNFARCVPDGLPPDSIVARAAMDLRQMDTRFFGATAGFWRGHLTGAGVHVDDRAEFFLEKVLMRRVLTAMGQGAELLRFGAQPAWYGRSGTHADRVYDSLPNRAKRLATNQLESLLKGPLRGKQY</sequence>
<reference evidence="2" key="1">
    <citation type="submission" date="2016-10" db="EMBL/GenBank/DDBJ databases">
        <authorList>
            <person name="Varghese N."/>
            <person name="Submissions S."/>
        </authorList>
    </citation>
    <scope>NUCLEOTIDE SEQUENCE [LARGE SCALE GENOMIC DNA]</scope>
    <source>
        <strain evidence="2">DSM 46136</strain>
    </source>
</reference>
<dbReference type="STRING" id="1296565.SAMN05660657_00199"/>
<proteinExistence type="predicted"/>
<name>A0A1I6X719_9ACTN</name>
<dbReference type="OrthoDB" id="5177982at2"/>